<reference evidence="2" key="1">
    <citation type="submission" date="2024-06" db="EMBL/GenBank/DDBJ databases">
        <title>Multi-omics analyses provide insights into the biosynthesis of the anticancer antibiotic pleurotin in Hohenbuehelia grisea.</title>
        <authorList>
            <person name="Weaver J.A."/>
            <person name="Alberti F."/>
        </authorList>
    </citation>
    <scope>NUCLEOTIDE SEQUENCE [LARGE SCALE GENOMIC DNA]</scope>
    <source>
        <strain evidence="2">T-177</strain>
    </source>
</reference>
<dbReference type="InterPro" id="IPR006439">
    <property type="entry name" value="HAD-SF_hydro_IA"/>
</dbReference>
<evidence type="ECO:0000313" key="1">
    <source>
        <dbReference type="EMBL" id="KAL0947395.1"/>
    </source>
</evidence>
<dbReference type="EMBL" id="JASNQZ010000015">
    <property type="protein sequence ID" value="KAL0947395.1"/>
    <property type="molecule type" value="Genomic_DNA"/>
</dbReference>
<dbReference type="SFLD" id="SFLDG01129">
    <property type="entry name" value="C1.5:_HAD__Beta-PGM__Phosphata"/>
    <property type="match status" value="1"/>
</dbReference>
<dbReference type="InterPro" id="IPR052898">
    <property type="entry name" value="ACAD10-like"/>
</dbReference>
<dbReference type="PANTHER" id="PTHR47829">
    <property type="entry name" value="HYDROLASE, PUTATIVE (AFU_ORTHOLOGUE AFUA_1G12880)-RELATED"/>
    <property type="match status" value="1"/>
</dbReference>
<evidence type="ECO:0000313" key="2">
    <source>
        <dbReference type="Proteomes" id="UP001556367"/>
    </source>
</evidence>
<proteinExistence type="predicted"/>
<dbReference type="Gene3D" id="1.10.150.240">
    <property type="entry name" value="Putative phosphatase, domain 2"/>
    <property type="match status" value="1"/>
</dbReference>
<dbReference type="NCBIfam" id="TIGR01509">
    <property type="entry name" value="HAD-SF-IA-v3"/>
    <property type="match status" value="1"/>
</dbReference>
<dbReference type="InterPro" id="IPR023198">
    <property type="entry name" value="PGP-like_dom2"/>
</dbReference>
<comment type="caution">
    <text evidence="1">The sequence shown here is derived from an EMBL/GenBank/DDBJ whole genome shotgun (WGS) entry which is preliminary data.</text>
</comment>
<dbReference type="Gene3D" id="3.40.50.1000">
    <property type="entry name" value="HAD superfamily/HAD-like"/>
    <property type="match status" value="1"/>
</dbReference>
<evidence type="ECO:0008006" key="3">
    <source>
        <dbReference type="Google" id="ProtNLM"/>
    </source>
</evidence>
<accession>A0ABR3IVR3</accession>
<dbReference type="SUPFAM" id="SSF56784">
    <property type="entry name" value="HAD-like"/>
    <property type="match status" value="1"/>
</dbReference>
<dbReference type="SFLD" id="SFLDS00003">
    <property type="entry name" value="Haloacid_Dehalogenase"/>
    <property type="match status" value="1"/>
</dbReference>
<dbReference type="PANTHER" id="PTHR47829:SF1">
    <property type="entry name" value="HAD FAMILY PHOSPHATASE"/>
    <property type="match status" value="1"/>
</dbReference>
<gene>
    <name evidence="1" type="ORF">HGRIS_013508</name>
</gene>
<dbReference type="Proteomes" id="UP001556367">
    <property type="component" value="Unassembled WGS sequence"/>
</dbReference>
<protein>
    <recommendedName>
        <fullName evidence="3">Epoxide hydrolase</fullName>
    </recommendedName>
</protein>
<dbReference type="InterPro" id="IPR023214">
    <property type="entry name" value="HAD_sf"/>
</dbReference>
<dbReference type="InterPro" id="IPR036412">
    <property type="entry name" value="HAD-like_sf"/>
</dbReference>
<organism evidence="1 2">
    <name type="scientific">Hohenbuehelia grisea</name>
    <dbReference type="NCBI Taxonomy" id="104357"/>
    <lineage>
        <taxon>Eukaryota</taxon>
        <taxon>Fungi</taxon>
        <taxon>Dikarya</taxon>
        <taxon>Basidiomycota</taxon>
        <taxon>Agaricomycotina</taxon>
        <taxon>Agaricomycetes</taxon>
        <taxon>Agaricomycetidae</taxon>
        <taxon>Agaricales</taxon>
        <taxon>Pleurotineae</taxon>
        <taxon>Pleurotaceae</taxon>
        <taxon>Hohenbuehelia</taxon>
    </lineage>
</organism>
<keyword evidence="2" id="KW-1185">Reference proteome</keyword>
<name>A0ABR3IVR3_9AGAR</name>
<dbReference type="CDD" id="cd02603">
    <property type="entry name" value="HAD_sEH-N_like"/>
    <property type="match status" value="1"/>
</dbReference>
<sequence>MADTSALSKPKAVIFDIGGVVLRSPFIGIAGYERDIKLPTNYLNTSIVGRGSNGAWQRFERGELSLFEFYEGFGKDLSDTVNGNIWYKAYCERNGLACPPLPQSLNIDGRALFGRMMRESGTYDPHIYRAIHKLRAAKKHRIIALTNNFSRTDSSGDPLPASELAFLGWDRGGATPPQLRALFDDFIDSSQVGMRKPDPKFYLLACDRNGIKPSEAVFLDDIGMNLKAASKLGIRTIQVHIGQTLDAVKQLEEVLGMDLTSTVDDGAITVPAKL</sequence>
<dbReference type="Pfam" id="PF00702">
    <property type="entry name" value="Hydrolase"/>
    <property type="match status" value="1"/>
</dbReference>